<organism evidence="1 2">
    <name type="scientific">Hypoxylon rubiginosum</name>
    <dbReference type="NCBI Taxonomy" id="110542"/>
    <lineage>
        <taxon>Eukaryota</taxon>
        <taxon>Fungi</taxon>
        <taxon>Dikarya</taxon>
        <taxon>Ascomycota</taxon>
        <taxon>Pezizomycotina</taxon>
        <taxon>Sordariomycetes</taxon>
        <taxon>Xylariomycetidae</taxon>
        <taxon>Xylariales</taxon>
        <taxon>Hypoxylaceae</taxon>
        <taxon>Hypoxylon</taxon>
    </lineage>
</organism>
<keyword evidence="2" id="KW-1185">Reference proteome</keyword>
<evidence type="ECO:0000313" key="1">
    <source>
        <dbReference type="EMBL" id="KAI4860049.1"/>
    </source>
</evidence>
<comment type="caution">
    <text evidence="1">The sequence shown here is derived from an EMBL/GenBank/DDBJ whole genome shotgun (WGS) entry which is preliminary data.</text>
</comment>
<evidence type="ECO:0000313" key="2">
    <source>
        <dbReference type="Proteomes" id="UP001497700"/>
    </source>
</evidence>
<accession>A0ACB9YKX2</accession>
<dbReference type="Proteomes" id="UP001497700">
    <property type="component" value="Unassembled WGS sequence"/>
</dbReference>
<sequence length="204" mass="24242">MSNTDLQLVRAQLHHRNRYQCPWSKCFPHMYTDSKQPCAKSSFKDFSKLELVLIYGIAGIPLTKVAYSEHIRRYHSHKDLSSERPVSQFANVKWTEEEQTELEEEANGAGSGKRQKEEKQPKSSKGNSKRQKKEIPPESQPFFHMMTREQGDKFRAWQDRPDIKRMRDKEEKYWSLCRLLFEYEDDNMFNDLSESIIFSYIYAT</sequence>
<dbReference type="EMBL" id="MU393601">
    <property type="protein sequence ID" value="KAI4860049.1"/>
    <property type="molecule type" value="Genomic_DNA"/>
</dbReference>
<protein>
    <submittedName>
        <fullName evidence="1">Uncharacterized protein</fullName>
    </submittedName>
</protein>
<gene>
    <name evidence="1" type="ORF">F4820DRAFT_437945</name>
</gene>
<proteinExistence type="predicted"/>
<name>A0ACB9YKX2_9PEZI</name>
<reference evidence="1 2" key="1">
    <citation type="journal article" date="2022" name="New Phytol.">
        <title>Ecological generalism drives hyperdiversity of secondary metabolite gene clusters in xylarialean endophytes.</title>
        <authorList>
            <person name="Franco M.E.E."/>
            <person name="Wisecaver J.H."/>
            <person name="Arnold A.E."/>
            <person name="Ju Y.M."/>
            <person name="Slot J.C."/>
            <person name="Ahrendt S."/>
            <person name="Moore L.P."/>
            <person name="Eastman K.E."/>
            <person name="Scott K."/>
            <person name="Konkel Z."/>
            <person name="Mondo S.J."/>
            <person name="Kuo A."/>
            <person name="Hayes R.D."/>
            <person name="Haridas S."/>
            <person name="Andreopoulos B."/>
            <person name="Riley R."/>
            <person name="LaButti K."/>
            <person name="Pangilinan J."/>
            <person name="Lipzen A."/>
            <person name="Amirebrahimi M."/>
            <person name="Yan J."/>
            <person name="Adam C."/>
            <person name="Keymanesh K."/>
            <person name="Ng V."/>
            <person name="Louie K."/>
            <person name="Northen T."/>
            <person name="Drula E."/>
            <person name="Henrissat B."/>
            <person name="Hsieh H.M."/>
            <person name="Youens-Clark K."/>
            <person name="Lutzoni F."/>
            <person name="Miadlikowska J."/>
            <person name="Eastwood D.C."/>
            <person name="Hamelin R.C."/>
            <person name="Grigoriev I.V."/>
            <person name="U'Ren J.M."/>
        </authorList>
    </citation>
    <scope>NUCLEOTIDE SEQUENCE [LARGE SCALE GENOMIC DNA]</scope>
    <source>
        <strain evidence="1 2">CBS 119005</strain>
    </source>
</reference>